<feature type="domain" description="FAD-binding PCMH-type" evidence="6">
    <location>
        <begin position="38"/>
        <end position="217"/>
    </location>
</feature>
<comment type="caution">
    <text evidence="7">The sequence shown here is derived from an EMBL/GenBank/DDBJ whole genome shotgun (WGS) entry which is preliminary data.</text>
</comment>
<dbReference type="EMBL" id="DRLD01000162">
    <property type="protein sequence ID" value="HED10204.1"/>
    <property type="molecule type" value="Genomic_DNA"/>
</dbReference>
<dbReference type="Gene3D" id="3.30.70.2740">
    <property type="match status" value="1"/>
</dbReference>
<evidence type="ECO:0000259" key="6">
    <source>
        <dbReference type="PROSITE" id="PS51387"/>
    </source>
</evidence>
<dbReference type="InterPro" id="IPR016171">
    <property type="entry name" value="Vanillyl_alc_oxidase_C-sub2"/>
</dbReference>
<evidence type="ECO:0000256" key="5">
    <source>
        <dbReference type="ARBA" id="ARBA00023002"/>
    </source>
</evidence>
<dbReference type="PANTHER" id="PTHR42934:SF2">
    <property type="entry name" value="GLYCOLATE OXIDASE SUBUNIT GLCD"/>
    <property type="match status" value="1"/>
</dbReference>
<gene>
    <name evidence="7" type="ORF">ENJ10_05920</name>
</gene>
<dbReference type="AlphaFoldDB" id="A0A7V1LLI4"/>
<dbReference type="GO" id="GO:0071949">
    <property type="term" value="F:FAD binding"/>
    <property type="evidence" value="ECO:0007669"/>
    <property type="project" value="InterPro"/>
</dbReference>
<dbReference type="InterPro" id="IPR006094">
    <property type="entry name" value="Oxid_FAD_bind_N"/>
</dbReference>
<dbReference type="Gene3D" id="1.10.45.10">
    <property type="entry name" value="Vanillyl-alcohol Oxidase, Chain A, domain 4"/>
    <property type="match status" value="1"/>
</dbReference>
<name>A0A7V1LLI4_CALAY</name>
<dbReference type="FunFam" id="3.30.70.2740:FF:000001">
    <property type="entry name" value="D-lactate dehydrogenase mitochondrial"/>
    <property type="match status" value="1"/>
</dbReference>
<comment type="similarity">
    <text evidence="2">Belongs to the FAD-binding oxidoreductase/transferase type 4 family.</text>
</comment>
<dbReference type="InterPro" id="IPR016166">
    <property type="entry name" value="FAD-bd_PCMH"/>
</dbReference>
<dbReference type="InterPro" id="IPR051914">
    <property type="entry name" value="FAD-linked_OxidoTrans_Type4"/>
</dbReference>
<dbReference type="FunFam" id="1.10.45.10:FF:000001">
    <property type="entry name" value="D-lactate dehydrogenase mitochondrial"/>
    <property type="match status" value="1"/>
</dbReference>
<evidence type="ECO:0000256" key="4">
    <source>
        <dbReference type="ARBA" id="ARBA00022827"/>
    </source>
</evidence>
<keyword evidence="4" id="KW-0274">FAD</keyword>
<dbReference type="PROSITE" id="PS51387">
    <property type="entry name" value="FAD_PCMH"/>
    <property type="match status" value="1"/>
</dbReference>
<comment type="cofactor">
    <cofactor evidence="1">
        <name>FAD</name>
        <dbReference type="ChEBI" id="CHEBI:57692"/>
    </cofactor>
</comment>
<dbReference type="InterPro" id="IPR004113">
    <property type="entry name" value="FAD-bd_oxidored_4_C"/>
</dbReference>
<dbReference type="Pfam" id="PF01565">
    <property type="entry name" value="FAD_binding_4"/>
    <property type="match status" value="1"/>
</dbReference>
<evidence type="ECO:0000313" key="7">
    <source>
        <dbReference type="EMBL" id="HED10204.1"/>
    </source>
</evidence>
<reference evidence="7" key="1">
    <citation type="journal article" date="2020" name="mSystems">
        <title>Genome- and Community-Level Interaction Insights into Carbon Utilization and Element Cycling Functions of Hydrothermarchaeota in Hydrothermal Sediment.</title>
        <authorList>
            <person name="Zhou Z."/>
            <person name="Liu Y."/>
            <person name="Xu W."/>
            <person name="Pan J."/>
            <person name="Luo Z.H."/>
            <person name="Li M."/>
        </authorList>
    </citation>
    <scope>NUCLEOTIDE SEQUENCE [LARGE SCALE GENOMIC DNA]</scope>
    <source>
        <strain evidence="7">HyVt-456</strain>
    </source>
</reference>
<accession>A0A7V1LLI4</accession>
<evidence type="ECO:0000256" key="2">
    <source>
        <dbReference type="ARBA" id="ARBA00008000"/>
    </source>
</evidence>
<sequence>MSTMKNIIEELKRITAPEKVLTSREDMLSYAYDGTPLLQQLPEAVVIPETTEQISAILRLANREGFPVVPRGSGTGLSGGAIPVRGSVVILMSDWNQILEIDKANLTAWVQPGVRTQDFQRAVQEQGLFYPPDPGSQAICTIGGNVAENAGGLRGLKYGVTRDYVMGVEMVLPDGTVMMNGGKNVKNVAGYNLRDLIVGSEGTLGIFTRVLLKLIPKPAASKTMLALFDSLEQAAQSVSDIIAAHIIPCTMEFLDATTIRCVEDFAHIGLPTDAGALLLLESDGHPGLVADESAKMEEILKRNKATEIKVARNDAEADRLKTARRAAFSALARIRPTTILEDATVPRSELARLVNTVTGLAAKYDLMVGNFGHAGDGNMHPTVLTDERDKDEMERVELFFDELYEETLRLGGTITGEHGVGLAKKKYLEKMMSRPEMQVMRSIKKALDPNNILNPGKIFS</sequence>
<protein>
    <submittedName>
        <fullName evidence="7">FAD-binding protein</fullName>
    </submittedName>
</protein>
<dbReference type="GO" id="GO:0016491">
    <property type="term" value="F:oxidoreductase activity"/>
    <property type="evidence" value="ECO:0007669"/>
    <property type="project" value="UniProtKB-KW"/>
</dbReference>
<dbReference type="Gene3D" id="3.30.465.10">
    <property type="match status" value="1"/>
</dbReference>
<keyword evidence="3" id="KW-0285">Flavoprotein</keyword>
<dbReference type="InterPro" id="IPR016169">
    <property type="entry name" value="FAD-bd_PCMH_sub2"/>
</dbReference>
<evidence type="ECO:0000256" key="1">
    <source>
        <dbReference type="ARBA" id="ARBA00001974"/>
    </source>
</evidence>
<dbReference type="PANTHER" id="PTHR42934">
    <property type="entry name" value="GLYCOLATE OXIDASE SUBUNIT GLCD"/>
    <property type="match status" value="1"/>
</dbReference>
<dbReference type="SUPFAM" id="SSF56176">
    <property type="entry name" value="FAD-binding/transporter-associated domain-like"/>
    <property type="match status" value="1"/>
</dbReference>
<dbReference type="Proteomes" id="UP000886005">
    <property type="component" value="Unassembled WGS sequence"/>
</dbReference>
<dbReference type="InterPro" id="IPR036318">
    <property type="entry name" value="FAD-bd_PCMH-like_sf"/>
</dbReference>
<evidence type="ECO:0000256" key="3">
    <source>
        <dbReference type="ARBA" id="ARBA00022630"/>
    </source>
</evidence>
<organism evidence="7">
    <name type="scientific">Caldithrix abyssi</name>
    <dbReference type="NCBI Taxonomy" id="187145"/>
    <lineage>
        <taxon>Bacteria</taxon>
        <taxon>Pseudomonadati</taxon>
        <taxon>Calditrichota</taxon>
        <taxon>Calditrichia</taxon>
        <taxon>Calditrichales</taxon>
        <taxon>Calditrichaceae</taxon>
        <taxon>Caldithrix</taxon>
    </lineage>
</organism>
<proteinExistence type="inferred from homology"/>
<keyword evidence="5" id="KW-0560">Oxidoreductase</keyword>
<dbReference type="SUPFAM" id="SSF55103">
    <property type="entry name" value="FAD-linked oxidases, C-terminal domain"/>
    <property type="match status" value="1"/>
</dbReference>
<dbReference type="InterPro" id="IPR016164">
    <property type="entry name" value="FAD-linked_Oxase-like_C"/>
</dbReference>
<dbReference type="Pfam" id="PF02913">
    <property type="entry name" value="FAD-oxidase_C"/>
    <property type="match status" value="1"/>
</dbReference>